<evidence type="ECO:0000256" key="4">
    <source>
        <dbReference type="ARBA" id="ARBA00022989"/>
    </source>
</evidence>
<feature type="transmembrane region" description="Helical" evidence="6">
    <location>
        <begin position="32"/>
        <end position="53"/>
    </location>
</feature>
<name>A0ABY5GU56_9GAMM</name>
<dbReference type="Pfam" id="PF03626">
    <property type="entry name" value="COX4_pro"/>
    <property type="match status" value="1"/>
</dbReference>
<evidence type="ECO:0000256" key="6">
    <source>
        <dbReference type="SAM" id="Phobius"/>
    </source>
</evidence>
<dbReference type="Proteomes" id="UP001059950">
    <property type="component" value="Chromosome"/>
</dbReference>
<evidence type="ECO:0000256" key="5">
    <source>
        <dbReference type="ARBA" id="ARBA00023136"/>
    </source>
</evidence>
<reference evidence="7" key="1">
    <citation type="submission" date="2021-04" db="EMBL/GenBank/DDBJ databases">
        <title>Oceanospirillales bacteria with DddD are important DMSP degraders in coastal seawater.</title>
        <authorList>
            <person name="Liu J."/>
        </authorList>
    </citation>
    <scope>NUCLEOTIDE SEQUENCE</scope>
    <source>
        <strain evidence="7">GY6</strain>
    </source>
</reference>
<keyword evidence="3 6" id="KW-0812">Transmembrane</keyword>
<evidence type="ECO:0000256" key="2">
    <source>
        <dbReference type="ARBA" id="ARBA00022475"/>
    </source>
</evidence>
<keyword evidence="4 6" id="KW-1133">Transmembrane helix</keyword>
<evidence type="ECO:0000256" key="1">
    <source>
        <dbReference type="ARBA" id="ARBA00004651"/>
    </source>
</evidence>
<dbReference type="EMBL" id="CP073344">
    <property type="protein sequence ID" value="UTW03522.1"/>
    <property type="molecule type" value="Genomic_DNA"/>
</dbReference>
<evidence type="ECO:0000256" key="3">
    <source>
        <dbReference type="ARBA" id="ARBA00022692"/>
    </source>
</evidence>
<organism evidence="7 8">
    <name type="scientific">Amphritea atlantica</name>
    <dbReference type="NCBI Taxonomy" id="355243"/>
    <lineage>
        <taxon>Bacteria</taxon>
        <taxon>Pseudomonadati</taxon>
        <taxon>Pseudomonadota</taxon>
        <taxon>Gammaproteobacteria</taxon>
        <taxon>Oceanospirillales</taxon>
        <taxon>Oceanospirillaceae</taxon>
        <taxon>Amphritea</taxon>
    </lineage>
</organism>
<dbReference type="InterPro" id="IPR005171">
    <property type="entry name" value="Cyt_c_oxidase_su4_prok"/>
</dbReference>
<proteinExistence type="predicted"/>
<keyword evidence="8" id="KW-1185">Reference proteome</keyword>
<keyword evidence="5 6" id="KW-0472">Membrane</keyword>
<sequence>MTGKYTLTGLWLLLLLLTIAMALLTESYRITFGLVAIVLLGSVIKASLLVEYFMGLKQAPLMWRGLMLAYIPVLAVCISLTYAF</sequence>
<gene>
    <name evidence="7" type="ORF">KDX31_00260</name>
</gene>
<evidence type="ECO:0000313" key="7">
    <source>
        <dbReference type="EMBL" id="UTW03522.1"/>
    </source>
</evidence>
<comment type="subcellular location">
    <subcellularLocation>
        <location evidence="1">Cell membrane</location>
        <topology evidence="1">Multi-pass membrane protein</topology>
    </subcellularLocation>
</comment>
<keyword evidence="2" id="KW-1003">Cell membrane</keyword>
<evidence type="ECO:0000313" key="8">
    <source>
        <dbReference type="Proteomes" id="UP001059950"/>
    </source>
</evidence>
<feature type="transmembrane region" description="Helical" evidence="6">
    <location>
        <begin position="65"/>
        <end position="83"/>
    </location>
</feature>
<protein>
    <submittedName>
        <fullName evidence="7">Cytochrome C oxidase subunit IV family protein</fullName>
    </submittedName>
</protein>
<accession>A0ABY5GU56</accession>